<organism evidence="1 2">
    <name type="scientific">Ferrimonas lipolytica</name>
    <dbReference type="NCBI Taxonomy" id="2724191"/>
    <lineage>
        <taxon>Bacteria</taxon>
        <taxon>Pseudomonadati</taxon>
        <taxon>Pseudomonadota</taxon>
        <taxon>Gammaproteobacteria</taxon>
        <taxon>Alteromonadales</taxon>
        <taxon>Ferrimonadaceae</taxon>
        <taxon>Ferrimonas</taxon>
    </lineage>
</organism>
<protein>
    <submittedName>
        <fullName evidence="1">NRDE family protein</fullName>
    </submittedName>
</protein>
<gene>
    <name evidence="1" type="ORF">HER31_00190</name>
</gene>
<dbReference type="EMBL" id="CP051180">
    <property type="protein sequence ID" value="QIZ75460.1"/>
    <property type="molecule type" value="Genomic_DNA"/>
</dbReference>
<dbReference type="KEGG" id="fes:HER31_00190"/>
<dbReference type="InterPro" id="IPR008551">
    <property type="entry name" value="TANGO2"/>
</dbReference>
<accession>A0A6H1UA46</accession>
<dbReference type="Proteomes" id="UP000501602">
    <property type="component" value="Chromosome"/>
</dbReference>
<name>A0A6H1UA46_9GAMM</name>
<keyword evidence="2" id="KW-1185">Reference proteome</keyword>
<evidence type="ECO:0000313" key="1">
    <source>
        <dbReference type="EMBL" id="QIZ75460.1"/>
    </source>
</evidence>
<reference evidence="1 2" key="1">
    <citation type="submission" date="2020-04" db="EMBL/GenBank/DDBJ databases">
        <title>Ferrimonas sp. S7 isolated from sea water.</title>
        <authorList>
            <person name="Bae S.S."/>
            <person name="Baek K."/>
        </authorList>
    </citation>
    <scope>NUCLEOTIDE SEQUENCE [LARGE SCALE GENOMIC DNA]</scope>
    <source>
        <strain evidence="1 2">S7</strain>
    </source>
</reference>
<dbReference type="RefSeq" id="WP_168658722.1">
    <property type="nucleotide sequence ID" value="NZ_CP051180.1"/>
</dbReference>
<proteinExistence type="predicted"/>
<sequence length="252" mass="28132">MCICAWNWQPDSQEPLLLIANRDEFYQRPATAAHFWPESPSLFAGQDLQAGGSWMGASLNGKIALVTNYRSMPMAAARRSRGDLIRDYLGTDSSAHQFVHQLRPQDYQGYNLLLLDDNGLHYHSNRGQTTVTTLEPGLYGLSNHLLDTPWPKVERLKRGLSENLAVGSDKALLALLRDPTQATAAALPSTGVPASMEQLLSSIFIHSDQYGTRNSSVLRLNQSGELRWLEQSYNQHGAGLLQQHQLQLPQRR</sequence>
<dbReference type="PANTHER" id="PTHR17985:SF8">
    <property type="entry name" value="TRANSPORT AND GOLGI ORGANIZATION PROTEIN 2 HOMOLOG"/>
    <property type="match status" value="1"/>
</dbReference>
<evidence type="ECO:0000313" key="2">
    <source>
        <dbReference type="Proteomes" id="UP000501602"/>
    </source>
</evidence>
<dbReference type="AlphaFoldDB" id="A0A6H1UA46"/>
<dbReference type="PANTHER" id="PTHR17985">
    <property type="entry name" value="SER/THR-RICH PROTEIN T10 IN DGCR REGION"/>
    <property type="match status" value="1"/>
</dbReference>
<dbReference type="Pfam" id="PF05742">
    <property type="entry name" value="TANGO2"/>
    <property type="match status" value="1"/>
</dbReference>